<evidence type="ECO:0000313" key="10">
    <source>
        <dbReference type="Proteomes" id="UP001152523"/>
    </source>
</evidence>
<reference evidence="9" key="1">
    <citation type="submission" date="2022-07" db="EMBL/GenBank/DDBJ databases">
        <authorList>
            <person name="Macas J."/>
            <person name="Novak P."/>
            <person name="Neumann P."/>
        </authorList>
    </citation>
    <scope>NUCLEOTIDE SEQUENCE</scope>
</reference>
<comment type="similarity">
    <text evidence="2">Belongs to the eukaryotic RPC9 RNA polymerase subunit family.</text>
</comment>
<feature type="domain" description="RNA polymerase Rpb4/RPC9 core" evidence="8">
    <location>
        <begin position="1"/>
        <end position="133"/>
    </location>
</feature>
<evidence type="ECO:0000256" key="3">
    <source>
        <dbReference type="ARBA" id="ARBA00016672"/>
    </source>
</evidence>
<dbReference type="GO" id="GO:0006384">
    <property type="term" value="P:transcription initiation at RNA polymerase III promoter"/>
    <property type="evidence" value="ECO:0007669"/>
    <property type="project" value="InterPro"/>
</dbReference>
<dbReference type="Pfam" id="PF03874">
    <property type="entry name" value="RNA_pol_Rpb4"/>
    <property type="match status" value="1"/>
</dbReference>
<comment type="subcellular location">
    <subcellularLocation>
        <location evidence="1">Nucleus</location>
    </subcellularLocation>
</comment>
<dbReference type="InterPro" id="IPR038846">
    <property type="entry name" value="RPC9"/>
</dbReference>
<comment type="caution">
    <text evidence="9">The sequence shown here is derived from an EMBL/GenBank/DDBJ whole genome shotgun (WGS) entry which is preliminary data.</text>
</comment>
<evidence type="ECO:0000256" key="1">
    <source>
        <dbReference type="ARBA" id="ARBA00004123"/>
    </source>
</evidence>
<evidence type="ECO:0000313" key="9">
    <source>
        <dbReference type="EMBL" id="CAH9145375.1"/>
    </source>
</evidence>
<evidence type="ECO:0000256" key="6">
    <source>
        <dbReference type="ARBA" id="ARBA00023242"/>
    </source>
</evidence>
<dbReference type="InterPro" id="IPR038324">
    <property type="entry name" value="Rpb4/RPC9_sf"/>
</dbReference>
<dbReference type="InterPro" id="IPR010997">
    <property type="entry name" value="HRDC-like_sf"/>
</dbReference>
<sequence length="166" mass="18672">MKILKANAGALTNFEVLEYLRSRGAGKGAARVMLPILASEFKVFDYLEQTVVCSNQTREIIGQFVEKCKSFNISKAEILNIINVRPCTLSQIYPIIEEYDVRFPRSEETGDEEESEEPLMALVETIQHVLPAPPSPMQEADGEVDEKVDEEMEMSAGEDRVLETNE</sequence>
<dbReference type="Gene3D" id="1.20.1250.40">
    <property type="match status" value="1"/>
</dbReference>
<dbReference type="PANTHER" id="PTHR15561:SF0">
    <property type="entry name" value="DNA-DIRECTED RNA POLYMERASE III SUBUNIT RPC9"/>
    <property type="match status" value="1"/>
</dbReference>
<proteinExistence type="inferred from homology"/>
<dbReference type="InterPro" id="IPR006590">
    <property type="entry name" value="RNA_pol_Rpb4/RPC9_core"/>
</dbReference>
<gene>
    <name evidence="9" type="ORF">CEPIT_LOCUS42164</name>
</gene>
<evidence type="ECO:0000256" key="5">
    <source>
        <dbReference type="ARBA" id="ARBA00023163"/>
    </source>
</evidence>
<evidence type="ECO:0000256" key="7">
    <source>
        <dbReference type="SAM" id="MobiDB-lite"/>
    </source>
</evidence>
<dbReference type="Proteomes" id="UP001152523">
    <property type="component" value="Unassembled WGS sequence"/>
</dbReference>
<evidence type="ECO:0000256" key="2">
    <source>
        <dbReference type="ARBA" id="ARBA00006898"/>
    </source>
</evidence>
<feature type="region of interest" description="Disordered" evidence="7">
    <location>
        <begin position="130"/>
        <end position="166"/>
    </location>
</feature>
<dbReference type="GO" id="GO:0000166">
    <property type="term" value="F:nucleotide binding"/>
    <property type="evidence" value="ECO:0007669"/>
    <property type="project" value="InterPro"/>
</dbReference>
<keyword evidence="4" id="KW-0240">DNA-directed RNA polymerase</keyword>
<dbReference type="InterPro" id="IPR005574">
    <property type="entry name" value="Rpb4/RPC9"/>
</dbReference>
<evidence type="ECO:0000256" key="4">
    <source>
        <dbReference type="ARBA" id="ARBA00022478"/>
    </source>
</evidence>
<dbReference type="PANTHER" id="PTHR15561">
    <property type="entry name" value="CALCITONIN GENE-RELATED PEPTIDE-RECEPTOR COMPONENT PROTEIN"/>
    <property type="match status" value="1"/>
</dbReference>
<organism evidence="9 10">
    <name type="scientific">Cuscuta epithymum</name>
    <dbReference type="NCBI Taxonomy" id="186058"/>
    <lineage>
        <taxon>Eukaryota</taxon>
        <taxon>Viridiplantae</taxon>
        <taxon>Streptophyta</taxon>
        <taxon>Embryophyta</taxon>
        <taxon>Tracheophyta</taxon>
        <taxon>Spermatophyta</taxon>
        <taxon>Magnoliopsida</taxon>
        <taxon>eudicotyledons</taxon>
        <taxon>Gunneridae</taxon>
        <taxon>Pentapetalae</taxon>
        <taxon>asterids</taxon>
        <taxon>lamiids</taxon>
        <taxon>Solanales</taxon>
        <taxon>Convolvulaceae</taxon>
        <taxon>Cuscuteae</taxon>
        <taxon>Cuscuta</taxon>
        <taxon>Cuscuta subgen. Cuscuta</taxon>
    </lineage>
</organism>
<feature type="compositionally biased region" description="Basic and acidic residues" evidence="7">
    <location>
        <begin position="157"/>
        <end position="166"/>
    </location>
</feature>
<dbReference type="AlphaFoldDB" id="A0AAV0GBN0"/>
<feature type="compositionally biased region" description="Acidic residues" evidence="7">
    <location>
        <begin position="140"/>
        <end position="153"/>
    </location>
</feature>
<keyword evidence="10" id="KW-1185">Reference proteome</keyword>
<dbReference type="EMBL" id="CAMAPF010001074">
    <property type="protein sequence ID" value="CAH9145375.1"/>
    <property type="molecule type" value="Genomic_DNA"/>
</dbReference>
<name>A0AAV0GBN0_9ASTE</name>
<evidence type="ECO:0000259" key="8">
    <source>
        <dbReference type="SMART" id="SM00657"/>
    </source>
</evidence>
<dbReference type="SUPFAM" id="SSF47819">
    <property type="entry name" value="HRDC-like"/>
    <property type="match status" value="1"/>
</dbReference>
<accession>A0AAV0GBN0</accession>
<keyword evidence="5" id="KW-0804">Transcription</keyword>
<dbReference type="GO" id="GO:0005666">
    <property type="term" value="C:RNA polymerase III complex"/>
    <property type="evidence" value="ECO:0007669"/>
    <property type="project" value="InterPro"/>
</dbReference>
<dbReference type="SMART" id="SM00657">
    <property type="entry name" value="RPOL4c"/>
    <property type="match status" value="1"/>
</dbReference>
<protein>
    <recommendedName>
        <fullName evidence="3">DNA-directed RNA polymerase III subunit RPC9</fullName>
    </recommendedName>
</protein>
<keyword evidence="6" id="KW-0539">Nucleus</keyword>